<name>A0ABQ5ERY4_9ASTR</name>
<dbReference type="Proteomes" id="UP001151760">
    <property type="component" value="Unassembled WGS sequence"/>
</dbReference>
<dbReference type="PANTHER" id="PTHR48449:SF1">
    <property type="entry name" value="DUF1985 DOMAIN-CONTAINING PROTEIN"/>
    <property type="match status" value="1"/>
</dbReference>
<feature type="coiled-coil region" evidence="1">
    <location>
        <begin position="249"/>
        <end position="283"/>
    </location>
</feature>
<keyword evidence="4" id="KW-1185">Reference proteome</keyword>
<proteinExistence type="predicted"/>
<organism evidence="3 4">
    <name type="scientific">Tanacetum coccineum</name>
    <dbReference type="NCBI Taxonomy" id="301880"/>
    <lineage>
        <taxon>Eukaryota</taxon>
        <taxon>Viridiplantae</taxon>
        <taxon>Streptophyta</taxon>
        <taxon>Embryophyta</taxon>
        <taxon>Tracheophyta</taxon>
        <taxon>Spermatophyta</taxon>
        <taxon>Magnoliopsida</taxon>
        <taxon>eudicotyledons</taxon>
        <taxon>Gunneridae</taxon>
        <taxon>Pentapetalae</taxon>
        <taxon>asterids</taxon>
        <taxon>campanulids</taxon>
        <taxon>Asterales</taxon>
        <taxon>Asteraceae</taxon>
        <taxon>Asteroideae</taxon>
        <taxon>Anthemideae</taxon>
        <taxon>Anthemidinae</taxon>
        <taxon>Tanacetum</taxon>
    </lineage>
</organism>
<feature type="region of interest" description="Disordered" evidence="2">
    <location>
        <begin position="214"/>
        <end position="244"/>
    </location>
</feature>
<comment type="caution">
    <text evidence="3">The sequence shown here is derived from an EMBL/GenBank/DDBJ whole genome shotgun (WGS) entry which is preliminary data.</text>
</comment>
<keyword evidence="1" id="KW-0175">Coiled coil</keyword>
<evidence type="ECO:0008006" key="5">
    <source>
        <dbReference type="Google" id="ProtNLM"/>
    </source>
</evidence>
<evidence type="ECO:0000313" key="3">
    <source>
        <dbReference type="EMBL" id="GJT53746.1"/>
    </source>
</evidence>
<evidence type="ECO:0000313" key="4">
    <source>
        <dbReference type="Proteomes" id="UP001151760"/>
    </source>
</evidence>
<reference evidence="3" key="1">
    <citation type="journal article" date="2022" name="Int. J. Mol. Sci.">
        <title>Draft Genome of Tanacetum Coccineum: Genomic Comparison of Closely Related Tanacetum-Family Plants.</title>
        <authorList>
            <person name="Yamashiro T."/>
            <person name="Shiraishi A."/>
            <person name="Nakayama K."/>
            <person name="Satake H."/>
        </authorList>
    </citation>
    <scope>NUCLEOTIDE SEQUENCE</scope>
</reference>
<feature type="non-terminal residue" evidence="3">
    <location>
        <position position="1"/>
    </location>
</feature>
<dbReference type="PANTHER" id="PTHR48449">
    <property type="entry name" value="DUF1985 DOMAIN-CONTAINING PROTEIN"/>
    <property type="match status" value="1"/>
</dbReference>
<evidence type="ECO:0000256" key="1">
    <source>
        <dbReference type="SAM" id="Coils"/>
    </source>
</evidence>
<sequence length="345" mass="39239">VAANLVYDAKVTIRSKGRRYSSFSSTSVPEKVPGKCKRPKGVSYNVKGLELLDFVKDDEKWKNISDVDAVRVGLLLMAEHVFMGREPNHVIGKPIMMLAENLTAWDNFPWDEYFWIKFYRRTVNLVPKNRKTYSQKLKTNPLSKASYSINGFAWILKASLDLGNVSEQSSLGSNPKVKLTATPDETNQEWWKRLHEYFDESLSAYENVENSKNKRGEYSDFDKGVSSDTDARESSVEKTVKEDKPSMRKLKLERLLREVEGRLQTVEMKSTKLKEEVAYLRKENDAPHEKALNVPHVKQEPSNAADDVHTMALDEDAKVCTDEPKPSTALHSYIPADGVQFMALG</sequence>
<reference evidence="3" key="2">
    <citation type="submission" date="2022-01" db="EMBL/GenBank/DDBJ databases">
        <authorList>
            <person name="Yamashiro T."/>
            <person name="Shiraishi A."/>
            <person name="Satake H."/>
            <person name="Nakayama K."/>
        </authorList>
    </citation>
    <scope>NUCLEOTIDE SEQUENCE</scope>
</reference>
<evidence type="ECO:0000256" key="2">
    <source>
        <dbReference type="SAM" id="MobiDB-lite"/>
    </source>
</evidence>
<dbReference type="EMBL" id="BQNB010016614">
    <property type="protein sequence ID" value="GJT53746.1"/>
    <property type="molecule type" value="Genomic_DNA"/>
</dbReference>
<accession>A0ABQ5ERY4</accession>
<protein>
    <recommendedName>
        <fullName evidence="5">Phospholipase-like protein</fullName>
    </recommendedName>
</protein>
<gene>
    <name evidence="3" type="ORF">Tco_0988800</name>
</gene>